<dbReference type="CDD" id="cd16378">
    <property type="entry name" value="CcmH_N"/>
    <property type="match status" value="1"/>
</dbReference>
<proteinExistence type="inferred from homology"/>
<dbReference type="PANTHER" id="PTHR47870">
    <property type="entry name" value="CYTOCHROME C-TYPE BIOGENESIS PROTEIN CCMH"/>
    <property type="match status" value="1"/>
</dbReference>
<organism evidence="8 9">
    <name type="scientific">SAR86 cluster bacterium</name>
    <dbReference type="NCBI Taxonomy" id="2030880"/>
    <lineage>
        <taxon>Bacteria</taxon>
        <taxon>Pseudomonadati</taxon>
        <taxon>Pseudomonadota</taxon>
        <taxon>Gammaproteobacteria</taxon>
        <taxon>SAR86 cluster</taxon>
    </lineage>
</organism>
<dbReference type="PANTHER" id="PTHR47870:SF4">
    <property type="entry name" value="CYTOCHROME C-TYPE BIOGENESIS PROTEIN CYCH"/>
    <property type="match status" value="1"/>
</dbReference>
<evidence type="ECO:0000313" key="9">
    <source>
        <dbReference type="Proteomes" id="UP000253307"/>
    </source>
</evidence>
<feature type="domain" description="CcmH/CycL/Ccl2/NrfF N-terminal" evidence="7">
    <location>
        <begin position="5"/>
        <end position="110"/>
    </location>
</feature>
<evidence type="ECO:0000256" key="4">
    <source>
        <dbReference type="ARBA" id="ARBA00022729"/>
    </source>
</evidence>
<keyword evidence="6" id="KW-0472">Membrane</keyword>
<comment type="caution">
    <text evidence="8">The sequence shown here is derived from an EMBL/GenBank/DDBJ whole genome shotgun (WGS) entry which is preliminary data.</text>
</comment>
<keyword evidence="6" id="KW-1133">Transmembrane helix</keyword>
<dbReference type="GO" id="GO:0005886">
    <property type="term" value="C:plasma membrane"/>
    <property type="evidence" value="ECO:0007669"/>
    <property type="project" value="TreeGrafter"/>
</dbReference>
<keyword evidence="3 6" id="KW-0479">Metal-binding</keyword>
<evidence type="ECO:0000256" key="3">
    <source>
        <dbReference type="ARBA" id="ARBA00022723"/>
    </source>
</evidence>
<dbReference type="Proteomes" id="UP000253307">
    <property type="component" value="Unassembled WGS sequence"/>
</dbReference>
<keyword evidence="6" id="KW-0812">Transmembrane</keyword>
<dbReference type="AlphaFoldDB" id="A0A368BUY2"/>
<feature type="transmembrane region" description="Helical" evidence="6">
    <location>
        <begin position="95"/>
        <end position="114"/>
    </location>
</feature>
<reference evidence="8 9" key="1">
    <citation type="journal article" date="2018" name="Microbiome">
        <title>Fine metagenomic profile of the Mediterranean stratified and mixed water columns revealed by assembly and recruitment.</title>
        <authorList>
            <person name="Haro-Moreno J.M."/>
            <person name="Lopez-Perez M."/>
            <person name="De La Torre J.R."/>
            <person name="Picazo A."/>
            <person name="Camacho A."/>
            <person name="Rodriguez-Valera F."/>
        </authorList>
    </citation>
    <scope>NUCLEOTIDE SEQUENCE [LARGE SCALE GENOMIC DNA]</scope>
    <source>
        <strain evidence="8">MED-G82</strain>
    </source>
</reference>
<name>A0A368BUY2_9GAMM</name>
<dbReference type="InterPro" id="IPR051263">
    <property type="entry name" value="C-type_cytochrome_biogenesis"/>
</dbReference>
<evidence type="ECO:0000256" key="6">
    <source>
        <dbReference type="RuleBase" id="RU364112"/>
    </source>
</evidence>
<comment type="similarity">
    <text evidence="1 6">Belongs to the CcmH/CycL/Ccl2/NrfF family.</text>
</comment>
<evidence type="ECO:0000256" key="1">
    <source>
        <dbReference type="ARBA" id="ARBA00010342"/>
    </source>
</evidence>
<evidence type="ECO:0000256" key="5">
    <source>
        <dbReference type="ARBA" id="ARBA00023004"/>
    </source>
</evidence>
<dbReference type="GO" id="GO:0046872">
    <property type="term" value="F:metal ion binding"/>
    <property type="evidence" value="ECO:0007669"/>
    <property type="project" value="UniProtKB-KW"/>
</dbReference>
<dbReference type="Gene3D" id="1.10.8.640">
    <property type="entry name" value="Cytochrome C biogenesis protein"/>
    <property type="match status" value="1"/>
</dbReference>
<dbReference type="InterPro" id="IPR038297">
    <property type="entry name" value="CcmH/CycL/NrfF/Ccl2_sf"/>
</dbReference>
<gene>
    <name evidence="8" type="ORF">DBW96_02625</name>
</gene>
<dbReference type="EMBL" id="QOPE01000016">
    <property type="protein sequence ID" value="RCL41093.1"/>
    <property type="molecule type" value="Genomic_DNA"/>
</dbReference>
<keyword evidence="5 6" id="KW-0408">Iron</keyword>
<protein>
    <recommendedName>
        <fullName evidence="6">Cytochrome c-type biogenesis protein</fullName>
    </recommendedName>
</protein>
<dbReference type="Pfam" id="PF03918">
    <property type="entry name" value="CcmH"/>
    <property type="match status" value="1"/>
</dbReference>
<dbReference type="InterPro" id="IPR005616">
    <property type="entry name" value="CcmH/CycL/Ccl2/NrfF_N"/>
</dbReference>
<keyword evidence="2 6" id="KW-0349">Heme</keyword>
<evidence type="ECO:0000313" key="8">
    <source>
        <dbReference type="EMBL" id="RCL41093.1"/>
    </source>
</evidence>
<accession>A0A368BUY2</accession>
<evidence type="ECO:0000256" key="2">
    <source>
        <dbReference type="ARBA" id="ARBA00022617"/>
    </source>
</evidence>
<keyword evidence="4 6" id="KW-0732">Signal</keyword>
<evidence type="ECO:0000259" key="7">
    <source>
        <dbReference type="Pfam" id="PF03918"/>
    </source>
</evidence>
<comment type="function">
    <text evidence="6">Possible subunit of a heme lyase.</text>
</comment>
<sequence length="118" mass="14055">MVLFFLFHLDSFSNDIYEFKDSFQEQRFFSLIDEIRCPKCTSGSLASSDAPVSKDLKDRIYFMILDEKSDQEIKDFVIQRYGKQSDYNPSFSENLFLWLMPLIFFISIIIFFGLKKRI</sequence>